<evidence type="ECO:0000256" key="3">
    <source>
        <dbReference type="ARBA" id="ARBA00004651"/>
    </source>
</evidence>
<dbReference type="OrthoDB" id="2014092at2759"/>
<dbReference type="STRING" id="6573.A0A210R2Q2"/>
<evidence type="ECO:0000256" key="6">
    <source>
        <dbReference type="ARBA" id="ARBA00022490"/>
    </source>
</evidence>
<sequence>MTERAEDNTPADLEMTDESDGGASLSLSQSGPLMSRDSLIEEGDTDDVDEIDNEVTSGNGGDFRRKSMPAIMRRLSSIQSTIRTHIRIQNFLLKYILFFFNFLSWVAGLVAVGVGLWSLLDDGGIIADAVDFVLDPSVIILILGAITFIVAFPGCLGAVRENIILLRVFHLSLSLVLVVEIVAGTLIIVFYSDPTARENLRHAPEKVLKKAIVRYKDDDYYKVWMDNVQKQFKCCGVSHTDEGYKDWQLNIYFNCTRLNPSIERCAVPFSCCIFYPGERINVMCGFGKTNKSKSDVEDWIYTQGCVKGFGEWLGKHEQIILLTAGGVMAMQLLGVIFARIFVKRVTKQRARWKQIRRRQQRTPT</sequence>
<dbReference type="SUPFAM" id="SSF48652">
    <property type="entry name" value="Tetraspanin"/>
    <property type="match status" value="1"/>
</dbReference>
<comment type="subcellular location">
    <subcellularLocation>
        <location evidence="2">Cell junction</location>
        <location evidence="2">Adherens junction</location>
    </subcellularLocation>
    <subcellularLocation>
        <location evidence="3">Cell membrane</location>
        <topology evidence="3">Multi-pass membrane protein</topology>
    </subcellularLocation>
    <subcellularLocation>
        <location evidence="1">Cytoplasm</location>
    </subcellularLocation>
</comment>
<keyword evidence="5" id="KW-1003">Cell membrane</keyword>
<feature type="compositionally biased region" description="Acidic residues" evidence="14">
    <location>
        <begin position="40"/>
        <end position="53"/>
    </location>
</feature>
<dbReference type="InterPro" id="IPR008952">
    <property type="entry name" value="Tetraspanin_EC2_sf"/>
</dbReference>
<keyword evidence="17" id="KW-1185">Reference proteome</keyword>
<evidence type="ECO:0000256" key="15">
    <source>
        <dbReference type="SAM" id="Phobius"/>
    </source>
</evidence>
<keyword evidence="9 15" id="KW-1133">Transmembrane helix</keyword>
<dbReference type="PRINTS" id="PR00259">
    <property type="entry name" value="TMFOUR"/>
</dbReference>
<dbReference type="GO" id="GO:0051604">
    <property type="term" value="P:protein maturation"/>
    <property type="evidence" value="ECO:0007669"/>
    <property type="project" value="UniProtKB-ARBA"/>
</dbReference>
<proteinExistence type="inferred from homology"/>
<feature type="transmembrane region" description="Helical" evidence="15">
    <location>
        <begin position="171"/>
        <end position="191"/>
    </location>
</feature>
<dbReference type="AlphaFoldDB" id="A0A210R2Q2"/>
<evidence type="ECO:0000256" key="13">
    <source>
        <dbReference type="ARBA" id="ARBA00040369"/>
    </source>
</evidence>
<evidence type="ECO:0000313" key="16">
    <source>
        <dbReference type="EMBL" id="OWF55267.1"/>
    </source>
</evidence>
<evidence type="ECO:0000313" key="17">
    <source>
        <dbReference type="Proteomes" id="UP000242188"/>
    </source>
</evidence>
<evidence type="ECO:0000256" key="2">
    <source>
        <dbReference type="ARBA" id="ARBA00004536"/>
    </source>
</evidence>
<evidence type="ECO:0000256" key="11">
    <source>
        <dbReference type="ARBA" id="ARBA00023157"/>
    </source>
</evidence>
<evidence type="ECO:0000256" key="9">
    <source>
        <dbReference type="ARBA" id="ARBA00022989"/>
    </source>
</evidence>
<feature type="region of interest" description="Disordered" evidence="14">
    <location>
        <begin position="1"/>
        <end position="65"/>
    </location>
</feature>
<dbReference type="GO" id="GO:0005886">
    <property type="term" value="C:plasma membrane"/>
    <property type="evidence" value="ECO:0007669"/>
    <property type="project" value="UniProtKB-SubCell"/>
</dbReference>
<evidence type="ECO:0000256" key="8">
    <source>
        <dbReference type="ARBA" id="ARBA00022949"/>
    </source>
</evidence>
<evidence type="ECO:0000256" key="1">
    <source>
        <dbReference type="ARBA" id="ARBA00004496"/>
    </source>
</evidence>
<dbReference type="PANTHER" id="PTHR19282">
    <property type="entry name" value="TETRASPANIN"/>
    <property type="match status" value="1"/>
</dbReference>
<dbReference type="EMBL" id="NEDP02000715">
    <property type="protein sequence ID" value="OWF55267.1"/>
    <property type="molecule type" value="Genomic_DNA"/>
</dbReference>
<evidence type="ECO:0000256" key="12">
    <source>
        <dbReference type="ARBA" id="ARBA00023180"/>
    </source>
</evidence>
<feature type="transmembrane region" description="Helical" evidence="15">
    <location>
        <begin position="319"/>
        <end position="342"/>
    </location>
</feature>
<comment type="caution">
    <text evidence="16">The sequence shown here is derived from an EMBL/GenBank/DDBJ whole genome shotgun (WGS) entry which is preliminary data.</text>
</comment>
<keyword evidence="6" id="KW-0963">Cytoplasm</keyword>
<dbReference type="GO" id="GO:0019899">
    <property type="term" value="F:enzyme binding"/>
    <property type="evidence" value="ECO:0007669"/>
    <property type="project" value="UniProtKB-ARBA"/>
</dbReference>
<dbReference type="GO" id="GO:0072659">
    <property type="term" value="P:protein localization to plasma membrane"/>
    <property type="evidence" value="ECO:0007669"/>
    <property type="project" value="UniProtKB-ARBA"/>
</dbReference>
<keyword evidence="11" id="KW-1015">Disulfide bond</keyword>
<name>A0A210R2Q2_MIZYE</name>
<evidence type="ECO:0000256" key="4">
    <source>
        <dbReference type="ARBA" id="ARBA00006840"/>
    </source>
</evidence>
<dbReference type="Gene3D" id="1.10.1450.10">
    <property type="entry name" value="Tetraspanin"/>
    <property type="match status" value="1"/>
</dbReference>
<dbReference type="Pfam" id="PF00335">
    <property type="entry name" value="Tetraspanin"/>
    <property type="match status" value="1"/>
</dbReference>
<evidence type="ECO:0000256" key="5">
    <source>
        <dbReference type="ARBA" id="ARBA00022475"/>
    </source>
</evidence>
<evidence type="ECO:0000256" key="7">
    <source>
        <dbReference type="ARBA" id="ARBA00022692"/>
    </source>
</evidence>
<keyword evidence="8" id="KW-0965">Cell junction</keyword>
<keyword evidence="7 15" id="KW-0812">Transmembrane</keyword>
<dbReference type="InterPro" id="IPR018499">
    <property type="entry name" value="Tetraspanin/Peripherin"/>
</dbReference>
<reference evidence="16 17" key="1">
    <citation type="journal article" date="2017" name="Nat. Ecol. Evol.">
        <title>Scallop genome provides insights into evolution of bilaterian karyotype and development.</title>
        <authorList>
            <person name="Wang S."/>
            <person name="Zhang J."/>
            <person name="Jiao W."/>
            <person name="Li J."/>
            <person name="Xun X."/>
            <person name="Sun Y."/>
            <person name="Guo X."/>
            <person name="Huan P."/>
            <person name="Dong B."/>
            <person name="Zhang L."/>
            <person name="Hu X."/>
            <person name="Sun X."/>
            <person name="Wang J."/>
            <person name="Zhao C."/>
            <person name="Wang Y."/>
            <person name="Wang D."/>
            <person name="Huang X."/>
            <person name="Wang R."/>
            <person name="Lv J."/>
            <person name="Li Y."/>
            <person name="Zhang Z."/>
            <person name="Liu B."/>
            <person name="Lu W."/>
            <person name="Hui Y."/>
            <person name="Liang J."/>
            <person name="Zhou Z."/>
            <person name="Hou R."/>
            <person name="Li X."/>
            <person name="Liu Y."/>
            <person name="Li H."/>
            <person name="Ning X."/>
            <person name="Lin Y."/>
            <person name="Zhao L."/>
            <person name="Xing Q."/>
            <person name="Dou J."/>
            <person name="Li Y."/>
            <person name="Mao J."/>
            <person name="Guo H."/>
            <person name="Dou H."/>
            <person name="Li T."/>
            <person name="Mu C."/>
            <person name="Jiang W."/>
            <person name="Fu Q."/>
            <person name="Fu X."/>
            <person name="Miao Y."/>
            <person name="Liu J."/>
            <person name="Yu Q."/>
            <person name="Li R."/>
            <person name="Liao H."/>
            <person name="Li X."/>
            <person name="Kong Y."/>
            <person name="Jiang Z."/>
            <person name="Chourrout D."/>
            <person name="Li R."/>
            <person name="Bao Z."/>
        </authorList>
    </citation>
    <scope>NUCLEOTIDE SEQUENCE [LARGE SCALE GENOMIC DNA]</scope>
    <source>
        <strain evidence="16 17">PY_sf001</strain>
    </source>
</reference>
<dbReference type="FunFam" id="1.10.1450.10:FF:000007">
    <property type="entry name" value="Tetraspanin"/>
    <property type="match status" value="1"/>
</dbReference>
<dbReference type="PANTHER" id="PTHR19282:SF431">
    <property type="entry name" value="TETRASPANIN 26A, ISOFORM B-RELATED"/>
    <property type="match status" value="1"/>
</dbReference>
<protein>
    <recommendedName>
        <fullName evidence="13">Tetraspanin-33</fullName>
    </recommendedName>
</protein>
<dbReference type="Proteomes" id="UP000242188">
    <property type="component" value="Unassembled WGS sequence"/>
</dbReference>
<dbReference type="GO" id="GO:0065003">
    <property type="term" value="P:protein-containing complex assembly"/>
    <property type="evidence" value="ECO:0007669"/>
    <property type="project" value="UniProtKB-ARBA"/>
</dbReference>
<dbReference type="GO" id="GO:0005912">
    <property type="term" value="C:adherens junction"/>
    <property type="evidence" value="ECO:0007669"/>
    <property type="project" value="UniProtKB-SubCell"/>
</dbReference>
<feature type="transmembrane region" description="Helical" evidence="15">
    <location>
        <begin position="95"/>
        <end position="118"/>
    </location>
</feature>
<gene>
    <name evidence="16" type="ORF">KP79_PYT17795</name>
</gene>
<accession>A0A210R2Q2</accession>
<dbReference type="GO" id="GO:0005737">
    <property type="term" value="C:cytoplasm"/>
    <property type="evidence" value="ECO:0007669"/>
    <property type="project" value="UniProtKB-SubCell"/>
</dbReference>
<comment type="similarity">
    <text evidence="4">Belongs to the tetraspanin (TM4SF) family.</text>
</comment>
<feature type="transmembrane region" description="Helical" evidence="15">
    <location>
        <begin position="138"/>
        <end position="159"/>
    </location>
</feature>
<keyword evidence="10 15" id="KW-0472">Membrane</keyword>
<dbReference type="GO" id="GO:0046930">
    <property type="term" value="C:pore complex"/>
    <property type="evidence" value="ECO:0007669"/>
    <property type="project" value="UniProtKB-ARBA"/>
</dbReference>
<evidence type="ECO:0000256" key="10">
    <source>
        <dbReference type="ARBA" id="ARBA00023136"/>
    </source>
</evidence>
<keyword evidence="12" id="KW-0325">Glycoprotein</keyword>
<evidence type="ECO:0000256" key="14">
    <source>
        <dbReference type="SAM" id="MobiDB-lite"/>
    </source>
</evidence>
<organism evidence="16 17">
    <name type="scientific">Mizuhopecten yessoensis</name>
    <name type="common">Japanese scallop</name>
    <name type="synonym">Patinopecten yessoensis</name>
    <dbReference type="NCBI Taxonomy" id="6573"/>
    <lineage>
        <taxon>Eukaryota</taxon>
        <taxon>Metazoa</taxon>
        <taxon>Spiralia</taxon>
        <taxon>Lophotrochozoa</taxon>
        <taxon>Mollusca</taxon>
        <taxon>Bivalvia</taxon>
        <taxon>Autobranchia</taxon>
        <taxon>Pteriomorphia</taxon>
        <taxon>Pectinida</taxon>
        <taxon>Pectinoidea</taxon>
        <taxon>Pectinidae</taxon>
        <taxon>Mizuhopecten</taxon>
    </lineage>
</organism>